<dbReference type="SUPFAM" id="SSF48113">
    <property type="entry name" value="Heme-dependent peroxidases"/>
    <property type="match status" value="1"/>
</dbReference>
<dbReference type="Gene3D" id="2.150.10.10">
    <property type="entry name" value="Serralysin-like metalloprotease, C-terminal"/>
    <property type="match status" value="6"/>
</dbReference>
<dbReference type="CDD" id="cd09821">
    <property type="entry name" value="An_peroxidase_bacterial_2"/>
    <property type="match status" value="1"/>
</dbReference>
<evidence type="ECO:0000256" key="3">
    <source>
        <dbReference type="ARBA" id="ARBA00023180"/>
    </source>
</evidence>
<gene>
    <name evidence="5" type="ORF">A4A58_15440</name>
</gene>
<comment type="caution">
    <text evidence="5">The sequence shown here is derived from an EMBL/GenBank/DDBJ whole genome shotgun (WGS) entry which is preliminary data.</text>
</comment>
<accession>A0A163XP88</accession>
<dbReference type="PANTHER" id="PTHR11475">
    <property type="entry name" value="OXIDASE/PEROXIDASE"/>
    <property type="match status" value="1"/>
</dbReference>
<dbReference type="RefSeq" id="WP_068737201.1">
    <property type="nucleotide sequence ID" value="NZ_LVYV01000053.1"/>
</dbReference>
<dbReference type="GO" id="GO:0005509">
    <property type="term" value="F:calcium ion binding"/>
    <property type="evidence" value="ECO:0007669"/>
    <property type="project" value="InterPro"/>
</dbReference>
<feature type="region of interest" description="Disordered" evidence="4">
    <location>
        <begin position="1192"/>
        <end position="1214"/>
    </location>
</feature>
<reference evidence="5 6" key="1">
    <citation type="submission" date="2016-03" db="EMBL/GenBank/DDBJ databases">
        <title>Microsymbionts genomes from the relict species Vavilovia formosa (Stev.) Fed.</title>
        <authorList>
            <person name="Kopat V."/>
            <person name="Chirak E."/>
            <person name="Kimeklis A."/>
            <person name="Andronov E."/>
        </authorList>
    </citation>
    <scope>NUCLEOTIDE SEQUENCE [LARGE SCALE GENOMIC DNA]</scope>
    <source>
        <strain evidence="5 6">Vaf07</strain>
    </source>
</reference>
<dbReference type="SUPFAM" id="SSF51120">
    <property type="entry name" value="beta-Roll"/>
    <property type="match status" value="4"/>
</dbReference>
<dbReference type="GO" id="GO:0005576">
    <property type="term" value="C:extracellular region"/>
    <property type="evidence" value="ECO:0007669"/>
    <property type="project" value="UniProtKB-SubCell"/>
</dbReference>
<dbReference type="PROSITE" id="PS50292">
    <property type="entry name" value="PEROXIDASE_3"/>
    <property type="match status" value="1"/>
</dbReference>
<dbReference type="InterPro" id="IPR037120">
    <property type="entry name" value="Haem_peroxidase_sf_animal"/>
</dbReference>
<dbReference type="GO" id="GO:0004601">
    <property type="term" value="F:peroxidase activity"/>
    <property type="evidence" value="ECO:0007669"/>
    <property type="project" value="InterPro"/>
</dbReference>
<evidence type="ECO:0000256" key="4">
    <source>
        <dbReference type="SAM" id="MobiDB-lite"/>
    </source>
</evidence>
<dbReference type="PRINTS" id="PR00313">
    <property type="entry name" value="CABNDNGRPT"/>
</dbReference>
<dbReference type="STRING" id="943830.A4A58_15440"/>
<dbReference type="Gene3D" id="1.10.640.10">
    <property type="entry name" value="Haem peroxidase domain superfamily, animal type"/>
    <property type="match status" value="1"/>
</dbReference>
<dbReference type="InterPro" id="IPR001343">
    <property type="entry name" value="Hemolysn_Ca-bd"/>
</dbReference>
<evidence type="ECO:0000313" key="6">
    <source>
        <dbReference type="Proteomes" id="UP000076574"/>
    </source>
</evidence>
<protein>
    <recommendedName>
        <fullName evidence="7">Heme peroxidase</fullName>
    </recommendedName>
</protein>
<evidence type="ECO:0000256" key="1">
    <source>
        <dbReference type="ARBA" id="ARBA00004613"/>
    </source>
</evidence>
<dbReference type="Pfam" id="PF03098">
    <property type="entry name" value="An_peroxidase"/>
    <property type="match status" value="2"/>
</dbReference>
<keyword evidence="2" id="KW-0964">Secreted</keyword>
<dbReference type="InterPro" id="IPR019791">
    <property type="entry name" value="Haem_peroxidase_animal"/>
</dbReference>
<dbReference type="GO" id="GO:0020037">
    <property type="term" value="F:heme binding"/>
    <property type="evidence" value="ECO:0007669"/>
    <property type="project" value="InterPro"/>
</dbReference>
<dbReference type="Pfam" id="PF00353">
    <property type="entry name" value="HemolysinCabind"/>
    <property type="match status" value="9"/>
</dbReference>
<feature type="region of interest" description="Disordered" evidence="4">
    <location>
        <begin position="2122"/>
        <end position="2172"/>
    </location>
</feature>
<name>A0A163XP88_9BRAD</name>
<dbReference type="PANTHER" id="PTHR11475:SF4">
    <property type="entry name" value="CHORION PEROXIDASE"/>
    <property type="match status" value="1"/>
</dbReference>
<dbReference type="GO" id="GO:0006979">
    <property type="term" value="P:response to oxidative stress"/>
    <property type="evidence" value="ECO:0007669"/>
    <property type="project" value="InterPro"/>
</dbReference>
<dbReference type="InterPro" id="IPR011049">
    <property type="entry name" value="Serralysin-like_metalloprot_C"/>
</dbReference>
<dbReference type="OrthoDB" id="7876310at2"/>
<keyword evidence="6" id="KW-1185">Reference proteome</keyword>
<dbReference type="InterPro" id="IPR010255">
    <property type="entry name" value="Haem_peroxidase_sf"/>
</dbReference>
<evidence type="ECO:0000256" key="2">
    <source>
        <dbReference type="ARBA" id="ARBA00022525"/>
    </source>
</evidence>
<evidence type="ECO:0008006" key="7">
    <source>
        <dbReference type="Google" id="ProtNLM"/>
    </source>
</evidence>
<organism evidence="5 6">
    <name type="scientific">Tardiphaga robiniae</name>
    <dbReference type="NCBI Taxonomy" id="943830"/>
    <lineage>
        <taxon>Bacteria</taxon>
        <taxon>Pseudomonadati</taxon>
        <taxon>Pseudomonadota</taxon>
        <taxon>Alphaproteobacteria</taxon>
        <taxon>Hyphomicrobiales</taxon>
        <taxon>Nitrobacteraceae</taxon>
        <taxon>Tardiphaga</taxon>
    </lineage>
</organism>
<feature type="region of interest" description="Disordered" evidence="4">
    <location>
        <begin position="1899"/>
        <end position="1933"/>
    </location>
</feature>
<keyword evidence="3" id="KW-0325">Glycoprotein</keyword>
<dbReference type="Proteomes" id="UP000076574">
    <property type="component" value="Unassembled WGS sequence"/>
</dbReference>
<dbReference type="EMBL" id="LVYV01000053">
    <property type="protein sequence ID" value="KZD21169.1"/>
    <property type="molecule type" value="Genomic_DNA"/>
</dbReference>
<comment type="subcellular location">
    <subcellularLocation>
        <location evidence="1">Secreted</location>
    </subcellularLocation>
</comment>
<evidence type="ECO:0000313" key="5">
    <source>
        <dbReference type="EMBL" id="KZD21169.1"/>
    </source>
</evidence>
<proteinExistence type="predicted"/>
<sequence>MATSFTVNKADLEFILRQIKIAEATSLGYTPAVAPVSIQQAIMDAYGLSAADAAIAPFGLRTVDGSFNSLVAGQTSFGAADTLFPRLTDPVYRNETDGDWIDLNGNGVQDPGEVQGNYGIPGTVVDADPRIISNLIVDMSVNNPAAIAAYLGNPLSLEQFEADHPGRNPVAPGGVVDPLVDLEITNADLQTIPNQSPDIGLSPGFNAWMTFFGQFFDHGLDLVTKGGNGTVLVPLQADDPLIAGADGILVDDPGTAGNEAADNLPPHLQFMALTRATPKTVDGVTGQENTTTSFVDQNQTYTSHASHQVFLREYQMTANGAVSTGKMLDGSTANGSVNGAIGNWAEVKAQALTMLGIQLTDFDVHNVPLLLTDQYGKFIPVASGANAGYAQMIVSAGADGILNTLDDVVKQGTALGATIDSTVLRTGHAFLNDIAHHAAPGMYDSNGDHVPDAAQVADTDPGVGDDGLASTYDDEMLNAHFVTGDGRGNENIALTAVHSIFHSEHNRLVDANKATILASGDLAFINEWLLVDVAAVPASDTGLVWDGDRLFQAARFGTEMQYQHMVFEEFARRIQPMVDPFIFNTSPDVDPSIVAEFAHTVYRFGHSMLTGTVDRLENDLTTVNGEANQKTLLAVFLNPQQYIGSGDDLATINANIIRGLSRDVGNAMDEFIVTNVRSQLLGLPLDLAVLNIARGRETGIPSLNQTREQLYNDTGLADLKPYESWADFAMNIKNAASVVNFIAAYGTHASITGATTLADKRAAAEELVFGVDGPDADGSVPADRIAFLNGPAATTGVNLIDLWIGGLAEKSPEFGGMLGTTFNYVFEYQMEQLQFGDRMYYLSRTQGTNFLNNLEPNTFSDIVMRNTDLGGIYSTHLNGALFTTPDHFIELDRGIAQTDYNPGADDPSTPKIEGAGIDPIWDGSNPVTEAILGPKVVRTYSGATIVDPLTGITHDVGGTLRALGGEHYVLGGTEGADNIWGDSGIDTLWGDGGNDYLNGGTESDDVFGGEGDDIIEDPFGDDVLRGNQGNDVITAARGADLLFGDQGQDYIVLGQDASEVFGGTETDFILGGMGKDFLLGNEGDDWMEGGGGFDTIAGENSELFFNSPIIGHDVLFGHGDETDYDAESGDDIMGSGPSVYRYEGMFGFDWGIAKNDNSAIRFDLQIPIFTTIPEDVLRDRFDQTEALSGWKNSDVLDGDDRGHKGGGSSAPDSVPTQLFADHLLTQEGIDRIDGMQEWFAGARQTLFGSASPIPGTTSLPATTYRDGNILMGGDGNDFLRGRGGYDILDGDAWLNVRIKIVHDGVTYSAESMTTDTTVMGEFAGKVYNTNADGSPNFASVAFGGASLTSLLLNRTINPGEMSIVREILDGTVAAGETDVDTAIFQGTLAEYEIEGRVTDGTNNSGNLLVQAHDVNGDGFISVRDKDTGAVGAIITGPDGLPLQLSSSRGALTDDIDLLKNIEMLRFADATIVIGGNNRLATGTVTIADLQNKLVNPADVSTTFDLDGNPATPALVTPYVGQVLKASLSGFADLDGIPLGPNGLPVGLTFEWQTTETGGNAGWTKITTGDSYTVRSVDPGHILRAVAVFQDNTGATETIISVATDGATPAFRVNENSGTNTVVATSIPFNPDYDPDQTPGGPTDGDIVVLTHVMSDSAGGRFKLATVGGVQQIQVANGGPSNLNYEVDNEYQIVIDSYVDAATAAALDPAGRIASRQFTVLLNNVEPEAVNTPATGTVVINDLTPTEGQVLSLTATIADANGLGPFGYQWQSSPDGTTWTNIGGATTASFTPDNNLLTSFGDQAGLQLRVRVQFTDGAGTLETVFSAPTGPVGVDWDGIPATNNTFNGTAGDDIADGVSPFIVFGGADTLNGNGGNDILNGSGGNDTVNGGTGNDTLNGGAGTDVVNGGADSDTITQTSTDGRDRVDGGTTGAGPVDTSVDTFVLNGVAGAETFSIYARAAWIAAAGTPAAQATRAAQLLASTEIVITRNGTTNASVIAELDNIEEIRVNTLNVTTPGGAGGGVNGGDTIQVIGDFSATSLNFSTITIDGDVGDDTIDISSLTSAHRIVFRSNGGNDTIIGNLRPQDVIELPNGATAADYTSTTDANGVTTMTNGTHTIIFTATDGMPQVGNDDDDDDDDTAGNDDDNDDSGCDDDGDTDTTGGTGTAAPVTGVVRTGTPLADVLAGTAGNDNIIAFAGDDVATGDAGADAISAGEGADFVSGGDGRDVIFAGAGDDQAFGGGQADVIYGDAGADRIFGDGGNDLINAGAGDDAVFGGAGNDLIVAEIGDGNDVYFGGDSDGGTDVDTLDMSAATANVTVNLGSGPLSNGTASSSQTGNDTIWGIENVNTGSGNDTITASGAVNVMHGGAGNDTFKFLSASSADGDTVVGFEAGDRVDLTAIDANVGSAGDQSFTLVSGATFTAAGQLAVTFESRADGDFTVVQGNIDGNADADFKIEISGQNLTNANLGL</sequence>
<feature type="compositionally biased region" description="Acidic residues" evidence="4">
    <location>
        <begin position="2131"/>
        <end position="2158"/>
    </location>
</feature>